<feature type="region of interest" description="Disordered" evidence="4">
    <location>
        <begin position="622"/>
        <end position="666"/>
    </location>
</feature>
<evidence type="ECO:0000256" key="3">
    <source>
        <dbReference type="SAM" id="Coils"/>
    </source>
</evidence>
<dbReference type="PANTHER" id="PTHR32347:SF23">
    <property type="entry name" value="BLL5650 PROTEIN"/>
    <property type="match status" value="1"/>
</dbReference>
<dbReference type="AlphaFoldDB" id="A0A1I1MUY1"/>
<feature type="compositionally biased region" description="Basic and acidic residues" evidence="4">
    <location>
        <begin position="326"/>
        <end position="339"/>
    </location>
</feature>
<accession>A0A1I1MUY1</accession>
<dbReference type="Proteomes" id="UP000182192">
    <property type="component" value="Unassembled WGS sequence"/>
</dbReference>
<evidence type="ECO:0000256" key="1">
    <source>
        <dbReference type="ARBA" id="ARBA00004196"/>
    </source>
</evidence>
<dbReference type="InterPro" id="IPR050465">
    <property type="entry name" value="UPF0194_transport"/>
</dbReference>
<dbReference type="Gene3D" id="1.20.120.330">
    <property type="entry name" value="Nucleotidyltransferases domain 2"/>
    <property type="match status" value="1"/>
</dbReference>
<evidence type="ECO:0000313" key="6">
    <source>
        <dbReference type="Proteomes" id="UP000182192"/>
    </source>
</evidence>
<evidence type="ECO:0000256" key="4">
    <source>
        <dbReference type="SAM" id="MobiDB-lite"/>
    </source>
</evidence>
<comment type="subcellular location">
    <subcellularLocation>
        <location evidence="1">Cell envelope</location>
    </subcellularLocation>
</comment>
<feature type="coiled-coil region" evidence="3">
    <location>
        <begin position="192"/>
        <end position="233"/>
    </location>
</feature>
<sequence length="666" mass="72673">MKTRNEILKGKRLTAGICAVLLIAGSSVGLMTTFSAKNSYTQEDKSQTEVTSPKKDDTISAGGTVSSSQLEATLGIKNSSAKLTVEEVLVSSGESVSEGTELYKLTDESIEKAKKTLQSELSSASNTLLDKKTSYNVEQNKAKALLESETLLGETAEQEFNDSVSSLDSALQEAYDEYTKASSTVANTPSQISQYQAQINSLQAEIDDLQYEKDNIQNEYNSAKSAYDSASKSYDNARSDYKSAEGVVGYFEKALGINDENSKLSPMEEYVKTDIPADSHGSGENMPDGEMPSGDMPEGGFSGGRFSGGMIMSSRSYDSQAPATEETEKQKQEPEKQEVAIDPEEYASAKVTEALKELYDQACEEYEQKRSDCEKAEGTLKETESTYSDISRQLSEYSSAIEERQSSIKTIEKEISLLESSLSQAKSNITKLRSEYNSLSLSYESDKLELQNSYDTNSASGENAEYHYEITCSTLEDELEEAQTAYDTAKENLSIFETELADGYINADRDGIIYSAEWQEGRSAGLTSAYVYYIDETSYVTTVELDQNDVTKITIGDSVMIYSSETGIANGKITAISEGTVNSLADVRFNVTVSADEGASLYSGESVNVYFNSGNISMNELSDFKDSSEGESGEDRGSRGFPGFGGDMPEGFDPSNIPDFINRKEN</sequence>
<feature type="coiled-coil region" evidence="3">
    <location>
        <begin position="472"/>
        <end position="499"/>
    </location>
</feature>
<dbReference type="GO" id="GO:0030313">
    <property type="term" value="C:cell envelope"/>
    <property type="evidence" value="ECO:0007669"/>
    <property type="project" value="UniProtKB-SubCell"/>
</dbReference>
<feature type="region of interest" description="Disordered" evidence="4">
    <location>
        <begin position="274"/>
        <end position="345"/>
    </location>
</feature>
<feature type="compositionally biased region" description="Basic and acidic residues" evidence="4">
    <location>
        <begin position="622"/>
        <end position="638"/>
    </location>
</feature>
<dbReference type="Gene3D" id="1.20.5.340">
    <property type="match status" value="1"/>
</dbReference>
<feature type="region of interest" description="Disordered" evidence="4">
    <location>
        <begin position="43"/>
        <end position="63"/>
    </location>
</feature>
<dbReference type="OrthoDB" id="9918700at2"/>
<name>A0A1I1MUY1_RUMAL</name>
<proteinExistence type="predicted"/>
<reference evidence="5 6" key="1">
    <citation type="submission" date="2016-10" db="EMBL/GenBank/DDBJ databases">
        <authorList>
            <person name="de Groot N.N."/>
        </authorList>
    </citation>
    <scope>NUCLEOTIDE SEQUENCE [LARGE SCALE GENOMIC DNA]</scope>
    <source>
        <strain evidence="5 6">AR67</strain>
    </source>
</reference>
<evidence type="ECO:0008006" key="7">
    <source>
        <dbReference type="Google" id="ProtNLM"/>
    </source>
</evidence>
<evidence type="ECO:0000256" key="2">
    <source>
        <dbReference type="ARBA" id="ARBA00023054"/>
    </source>
</evidence>
<feature type="coiled-coil region" evidence="3">
    <location>
        <begin position="356"/>
        <end position="442"/>
    </location>
</feature>
<feature type="compositionally biased region" description="Basic and acidic residues" evidence="4">
    <location>
        <begin position="43"/>
        <end position="58"/>
    </location>
</feature>
<dbReference type="EMBL" id="FOKQ01000024">
    <property type="protein sequence ID" value="SFC89169.1"/>
    <property type="molecule type" value="Genomic_DNA"/>
</dbReference>
<dbReference type="PANTHER" id="PTHR32347">
    <property type="entry name" value="EFFLUX SYSTEM COMPONENT YKNX-RELATED"/>
    <property type="match status" value="1"/>
</dbReference>
<dbReference type="RefSeq" id="WP_074962244.1">
    <property type="nucleotide sequence ID" value="NZ_FOKQ01000024.1"/>
</dbReference>
<keyword evidence="2 3" id="KW-0175">Coiled coil</keyword>
<protein>
    <recommendedName>
        <fullName evidence="7">HlyD family secretion protein</fullName>
    </recommendedName>
</protein>
<evidence type="ECO:0000313" key="5">
    <source>
        <dbReference type="EMBL" id="SFC89169.1"/>
    </source>
</evidence>
<organism evidence="5 6">
    <name type="scientific">Ruminococcus albus</name>
    <dbReference type="NCBI Taxonomy" id="1264"/>
    <lineage>
        <taxon>Bacteria</taxon>
        <taxon>Bacillati</taxon>
        <taxon>Bacillota</taxon>
        <taxon>Clostridia</taxon>
        <taxon>Eubacteriales</taxon>
        <taxon>Oscillospiraceae</taxon>
        <taxon>Ruminococcus</taxon>
    </lineage>
</organism>
<gene>
    <name evidence="5" type="ORF">SAMN02910406_02598</name>
</gene>